<dbReference type="Proteomes" id="UP000663833">
    <property type="component" value="Unassembled WGS sequence"/>
</dbReference>
<reference evidence="2" key="1">
    <citation type="submission" date="2021-02" db="EMBL/GenBank/DDBJ databases">
        <authorList>
            <person name="Nowell W R."/>
        </authorList>
    </citation>
    <scope>NUCLEOTIDE SEQUENCE</scope>
</reference>
<organism evidence="2 3">
    <name type="scientific">Rotaria socialis</name>
    <dbReference type="NCBI Taxonomy" id="392032"/>
    <lineage>
        <taxon>Eukaryota</taxon>
        <taxon>Metazoa</taxon>
        <taxon>Spiralia</taxon>
        <taxon>Gnathifera</taxon>
        <taxon>Rotifera</taxon>
        <taxon>Eurotatoria</taxon>
        <taxon>Bdelloidea</taxon>
        <taxon>Philodinida</taxon>
        <taxon>Philodinidae</taxon>
        <taxon>Rotaria</taxon>
    </lineage>
</organism>
<dbReference type="EMBL" id="CAJNYD010000224">
    <property type="protein sequence ID" value="CAF3232475.1"/>
    <property type="molecule type" value="Genomic_DNA"/>
</dbReference>
<name>A0A817R9F3_9BILA</name>
<keyword evidence="1" id="KW-0812">Transmembrane</keyword>
<keyword evidence="1" id="KW-1133">Transmembrane helix</keyword>
<evidence type="ECO:0000313" key="2">
    <source>
        <dbReference type="EMBL" id="CAF3232475.1"/>
    </source>
</evidence>
<keyword evidence="1" id="KW-0472">Membrane</keyword>
<proteinExistence type="predicted"/>
<evidence type="ECO:0000256" key="1">
    <source>
        <dbReference type="SAM" id="Phobius"/>
    </source>
</evidence>
<gene>
    <name evidence="2" type="ORF">LUA448_LOCUS3817</name>
</gene>
<dbReference type="AlphaFoldDB" id="A0A817R9F3"/>
<sequence>MNMCRNDSSIDSIQLKGLKAMLVMFISFITFVIFILLSECNSYPLFNQLTIRGRPTKYYVQARVDRHLNRMKQHYDAMEQLKNWRWDIDKSNEDEDATL</sequence>
<evidence type="ECO:0000313" key="3">
    <source>
        <dbReference type="Proteomes" id="UP000663833"/>
    </source>
</evidence>
<comment type="caution">
    <text evidence="2">The sequence shown here is derived from an EMBL/GenBank/DDBJ whole genome shotgun (WGS) entry which is preliminary data.</text>
</comment>
<feature type="transmembrane region" description="Helical" evidence="1">
    <location>
        <begin position="20"/>
        <end position="38"/>
    </location>
</feature>
<accession>A0A817R9F3</accession>
<protein>
    <submittedName>
        <fullName evidence="2">Uncharacterized protein</fullName>
    </submittedName>
</protein>